<organism evidence="6 7">
    <name type="scientific">Stylosanthes scabra</name>
    <dbReference type="NCBI Taxonomy" id="79078"/>
    <lineage>
        <taxon>Eukaryota</taxon>
        <taxon>Viridiplantae</taxon>
        <taxon>Streptophyta</taxon>
        <taxon>Embryophyta</taxon>
        <taxon>Tracheophyta</taxon>
        <taxon>Spermatophyta</taxon>
        <taxon>Magnoliopsida</taxon>
        <taxon>eudicotyledons</taxon>
        <taxon>Gunneridae</taxon>
        <taxon>Pentapetalae</taxon>
        <taxon>rosids</taxon>
        <taxon>fabids</taxon>
        <taxon>Fabales</taxon>
        <taxon>Fabaceae</taxon>
        <taxon>Papilionoideae</taxon>
        <taxon>50 kb inversion clade</taxon>
        <taxon>dalbergioids sensu lato</taxon>
        <taxon>Dalbergieae</taxon>
        <taxon>Pterocarpus clade</taxon>
        <taxon>Stylosanthes</taxon>
    </lineage>
</organism>
<evidence type="ECO:0000256" key="1">
    <source>
        <dbReference type="ARBA" id="ARBA00004123"/>
    </source>
</evidence>
<dbReference type="InterPro" id="IPR003395">
    <property type="entry name" value="RecF/RecN/SMC_N"/>
</dbReference>
<name>A0ABU6UVM9_9FABA</name>
<keyword evidence="7" id="KW-1185">Reference proteome</keyword>
<evidence type="ECO:0000256" key="4">
    <source>
        <dbReference type="ARBA" id="ARBA00023242"/>
    </source>
</evidence>
<dbReference type="InterPro" id="IPR027417">
    <property type="entry name" value="P-loop_NTPase"/>
</dbReference>
<dbReference type="Gene3D" id="3.40.50.300">
    <property type="entry name" value="P-loop containing nucleotide triphosphate hydrolases"/>
    <property type="match status" value="1"/>
</dbReference>
<reference evidence="6 7" key="1">
    <citation type="journal article" date="2023" name="Plants (Basel)">
        <title>Bridging the Gap: Combining Genomics and Transcriptomics Approaches to Understand Stylosanthes scabra, an Orphan Legume from the Brazilian Caatinga.</title>
        <authorList>
            <person name="Ferreira-Neto J.R.C."/>
            <person name="da Silva M.D."/>
            <person name="Binneck E."/>
            <person name="de Melo N.F."/>
            <person name="da Silva R.H."/>
            <person name="de Melo A.L.T.M."/>
            <person name="Pandolfi V."/>
            <person name="Bustamante F.O."/>
            <person name="Brasileiro-Vidal A.C."/>
            <person name="Benko-Iseppon A.M."/>
        </authorList>
    </citation>
    <scope>NUCLEOTIDE SEQUENCE [LARGE SCALE GENOMIC DNA]</scope>
    <source>
        <tissue evidence="6">Leaves</tissue>
    </source>
</reference>
<dbReference type="SUPFAM" id="SSF52540">
    <property type="entry name" value="P-loop containing nucleoside triphosphate hydrolases"/>
    <property type="match status" value="1"/>
</dbReference>
<evidence type="ECO:0000313" key="7">
    <source>
        <dbReference type="Proteomes" id="UP001341840"/>
    </source>
</evidence>
<dbReference type="Pfam" id="PF02463">
    <property type="entry name" value="SMC_N"/>
    <property type="match status" value="1"/>
</dbReference>
<keyword evidence="3" id="KW-0067">ATP-binding</keyword>
<keyword evidence="2" id="KW-0547">Nucleotide-binding</keyword>
<dbReference type="EMBL" id="JASCZI010123409">
    <property type="protein sequence ID" value="MED6165362.1"/>
    <property type="molecule type" value="Genomic_DNA"/>
</dbReference>
<evidence type="ECO:0000259" key="5">
    <source>
        <dbReference type="Pfam" id="PF02463"/>
    </source>
</evidence>
<dbReference type="PANTHER" id="PTHR18937">
    <property type="entry name" value="STRUCTURAL MAINTENANCE OF CHROMOSOMES SMC FAMILY MEMBER"/>
    <property type="match status" value="1"/>
</dbReference>
<evidence type="ECO:0000313" key="6">
    <source>
        <dbReference type="EMBL" id="MED6165362.1"/>
    </source>
</evidence>
<protein>
    <submittedName>
        <fullName evidence="6">Structural maintenance of chromosomes protein 4</fullName>
    </submittedName>
</protein>
<comment type="subcellular location">
    <subcellularLocation>
        <location evidence="1">Nucleus</location>
    </subcellularLocation>
</comment>
<keyword evidence="4" id="KW-0539">Nucleus</keyword>
<dbReference type="Proteomes" id="UP001341840">
    <property type="component" value="Unassembled WGS sequence"/>
</dbReference>
<gene>
    <name evidence="6" type="primary">SMC4_8</name>
    <name evidence="6" type="ORF">PIB30_098873</name>
</gene>
<comment type="caution">
    <text evidence="6">The sequence shown here is derived from an EMBL/GenBank/DDBJ whole genome shotgun (WGS) entry which is preliminary data.</text>
</comment>
<evidence type="ECO:0000256" key="2">
    <source>
        <dbReference type="ARBA" id="ARBA00022741"/>
    </source>
</evidence>
<feature type="domain" description="RecF/RecN/SMC N-terminal" evidence="5">
    <location>
        <begin position="19"/>
        <end position="71"/>
    </location>
</feature>
<dbReference type="PANTHER" id="PTHR18937:SF172">
    <property type="entry name" value="STRUCTURAL MAINTENANCE OF CHROMOSOMES PROTEIN"/>
    <property type="match status" value="1"/>
</dbReference>
<accession>A0ABU6UVM9</accession>
<proteinExistence type="predicted"/>
<evidence type="ECO:0000256" key="3">
    <source>
        <dbReference type="ARBA" id="ARBA00022840"/>
    </source>
</evidence>
<sequence>MDQHDESSPAAGSVRPRLFIKEMVMRNFKSYAGEQRVGPFNKSFTAVVGPNGSGKSNVIDAMLFVFGKRAKQIVNFMGS</sequence>